<evidence type="ECO:0000313" key="2">
    <source>
        <dbReference type="Proteomes" id="UP000789702"/>
    </source>
</evidence>
<proteinExistence type="predicted"/>
<keyword evidence="2" id="KW-1185">Reference proteome</keyword>
<comment type="caution">
    <text evidence="1">The sequence shown here is derived from an EMBL/GenBank/DDBJ whole genome shotgun (WGS) entry which is preliminary data.</text>
</comment>
<sequence>SPSTCSLNKLFLLMTSAESLHLSVPLEVVDCCCSGFGTHVWCNGHQHAITTADNFVYLTCSGEHIIKMQIDKGIDSIEFQLQSNLDLAMLQVRAKAQVIMNDKDHSTPGSEQMSILCVTRDLDAFKKFMSHFKNSENSVAKKPMEDEKFKSLIKKYFDSDGNVLPSGKIKNPLMRTQWLSRNTSPPTSRHGKEICRNTLVSSSTNSTNTTSYSTLFSNTNSNNLSNSTDEDVIVVSSVRRRNSLSRKRTGPSSDHEPNTDFSTKFNGIRLKKKYKSSTDIVPYSKVPPKPVSDVSHSLGRRDPNSKLFDYSCVGYSSILITGSDYNRLIDMDELNDTLIVFYMRYVLNQLREHDEAKARKYYLFDSYFYKKLSDLRDAKMEQSEIYNQMSRWIKKKKIDLFDFQYIFVPICEKQAFQFYFYALSCGHWYLALIINPAALRENRIAECYIAIFDSIAESFKHSRTVHIITNFLFDYTRDTGKVTIERTSKIPHSLVNSPKQKNNVDCGIYVLHFTETFMWNSEILKRQIIKAKTNENSWEPYDLPDKRNSILDIIDGLAEQYSHI</sequence>
<feature type="non-terminal residue" evidence="1">
    <location>
        <position position="1"/>
    </location>
</feature>
<accession>A0ACA9LJI6</accession>
<protein>
    <submittedName>
        <fullName evidence="1">10231_t:CDS:1</fullName>
    </submittedName>
</protein>
<reference evidence="1" key="1">
    <citation type="submission" date="2021-06" db="EMBL/GenBank/DDBJ databases">
        <authorList>
            <person name="Kallberg Y."/>
            <person name="Tangrot J."/>
            <person name="Rosling A."/>
        </authorList>
    </citation>
    <scope>NUCLEOTIDE SEQUENCE</scope>
    <source>
        <strain evidence="1">IL203A</strain>
    </source>
</reference>
<dbReference type="EMBL" id="CAJVPU010004229">
    <property type="protein sequence ID" value="CAG8529897.1"/>
    <property type="molecule type" value="Genomic_DNA"/>
</dbReference>
<evidence type="ECO:0000313" key="1">
    <source>
        <dbReference type="EMBL" id="CAG8529897.1"/>
    </source>
</evidence>
<dbReference type="Proteomes" id="UP000789702">
    <property type="component" value="Unassembled WGS sequence"/>
</dbReference>
<gene>
    <name evidence="1" type="ORF">DHETER_LOCUS4316</name>
</gene>
<name>A0ACA9LJI6_9GLOM</name>
<organism evidence="1 2">
    <name type="scientific">Dentiscutata heterogama</name>
    <dbReference type="NCBI Taxonomy" id="1316150"/>
    <lineage>
        <taxon>Eukaryota</taxon>
        <taxon>Fungi</taxon>
        <taxon>Fungi incertae sedis</taxon>
        <taxon>Mucoromycota</taxon>
        <taxon>Glomeromycotina</taxon>
        <taxon>Glomeromycetes</taxon>
        <taxon>Diversisporales</taxon>
        <taxon>Gigasporaceae</taxon>
        <taxon>Dentiscutata</taxon>
    </lineage>
</organism>